<evidence type="ECO:0000256" key="4">
    <source>
        <dbReference type="ARBA" id="ARBA00022679"/>
    </source>
</evidence>
<evidence type="ECO:0000313" key="11">
    <source>
        <dbReference type="Proteomes" id="UP001589776"/>
    </source>
</evidence>
<evidence type="ECO:0000256" key="3">
    <source>
        <dbReference type="ARBA" id="ARBA00022553"/>
    </source>
</evidence>
<dbReference type="PANTHER" id="PTHR43547">
    <property type="entry name" value="TWO-COMPONENT HISTIDINE KINASE"/>
    <property type="match status" value="1"/>
</dbReference>
<gene>
    <name evidence="10" type="ORF">ACFFK0_30395</name>
</gene>
<comment type="catalytic activity">
    <reaction evidence="1">
        <text>ATP + protein L-histidine = ADP + protein N-phospho-L-histidine.</text>
        <dbReference type="EC" id="2.7.13.3"/>
    </reaction>
</comment>
<dbReference type="InterPro" id="IPR036890">
    <property type="entry name" value="HATPase_C_sf"/>
</dbReference>
<dbReference type="PROSITE" id="PS50109">
    <property type="entry name" value="HIS_KIN"/>
    <property type="match status" value="1"/>
</dbReference>
<keyword evidence="3" id="KW-0597">Phosphoprotein</keyword>
<dbReference type="Proteomes" id="UP001589776">
    <property type="component" value="Unassembled WGS sequence"/>
</dbReference>
<dbReference type="SUPFAM" id="SSF55874">
    <property type="entry name" value="ATPase domain of HSP90 chaperone/DNA topoisomerase II/histidine kinase"/>
    <property type="match status" value="1"/>
</dbReference>
<evidence type="ECO:0000256" key="1">
    <source>
        <dbReference type="ARBA" id="ARBA00000085"/>
    </source>
</evidence>
<dbReference type="EC" id="2.7.13.3" evidence="2"/>
<dbReference type="Pfam" id="PF02518">
    <property type="entry name" value="HATPase_c"/>
    <property type="match status" value="1"/>
</dbReference>
<dbReference type="PRINTS" id="PR00344">
    <property type="entry name" value="BCTRLSENSOR"/>
</dbReference>
<sequence>MIHKDFRHFGNACSFRPGSPNTAFTNLFANAIRHMPEAAGVLTVSLDYLEREPAPMLQIRVRDNGSGIDEKDLPFIFDRFFTGETARSPRKSGRGLGLGLSICQEIIASHGGSICVESKRGEGTEFHFTIPIATRPTAVSES</sequence>
<keyword evidence="7" id="KW-0067">ATP-binding</keyword>
<name>A0ABV6DVN3_9BACL</name>
<dbReference type="InterPro" id="IPR004358">
    <property type="entry name" value="Sig_transdc_His_kin-like_C"/>
</dbReference>
<accession>A0ABV6DVN3</accession>
<organism evidence="10 11">
    <name type="scientific">Paenibacillus chartarius</name>
    <dbReference type="NCBI Taxonomy" id="747481"/>
    <lineage>
        <taxon>Bacteria</taxon>
        <taxon>Bacillati</taxon>
        <taxon>Bacillota</taxon>
        <taxon>Bacilli</taxon>
        <taxon>Bacillales</taxon>
        <taxon>Paenibacillaceae</taxon>
        <taxon>Paenibacillus</taxon>
    </lineage>
</organism>
<evidence type="ECO:0000256" key="2">
    <source>
        <dbReference type="ARBA" id="ARBA00012438"/>
    </source>
</evidence>
<keyword evidence="11" id="KW-1185">Reference proteome</keyword>
<dbReference type="EMBL" id="JBHLWN010000124">
    <property type="protein sequence ID" value="MFC0216712.1"/>
    <property type="molecule type" value="Genomic_DNA"/>
</dbReference>
<comment type="caution">
    <text evidence="10">The sequence shown here is derived from an EMBL/GenBank/DDBJ whole genome shotgun (WGS) entry which is preliminary data.</text>
</comment>
<keyword evidence="4" id="KW-0808">Transferase</keyword>
<evidence type="ECO:0000256" key="5">
    <source>
        <dbReference type="ARBA" id="ARBA00022741"/>
    </source>
</evidence>
<evidence type="ECO:0000256" key="6">
    <source>
        <dbReference type="ARBA" id="ARBA00022777"/>
    </source>
</evidence>
<dbReference type="InterPro" id="IPR003594">
    <property type="entry name" value="HATPase_dom"/>
</dbReference>
<dbReference type="PANTHER" id="PTHR43547:SF2">
    <property type="entry name" value="HYBRID SIGNAL TRANSDUCTION HISTIDINE KINASE C"/>
    <property type="match status" value="1"/>
</dbReference>
<reference evidence="10 11" key="1">
    <citation type="submission" date="2024-09" db="EMBL/GenBank/DDBJ databases">
        <authorList>
            <person name="Sun Q."/>
            <person name="Mori K."/>
        </authorList>
    </citation>
    <scope>NUCLEOTIDE SEQUENCE [LARGE SCALE GENOMIC DNA]</scope>
    <source>
        <strain evidence="10 11">CCM 7759</strain>
    </source>
</reference>
<dbReference type="CDD" id="cd00075">
    <property type="entry name" value="HATPase"/>
    <property type="match status" value="1"/>
</dbReference>
<keyword evidence="6 10" id="KW-0418">Kinase</keyword>
<dbReference type="InterPro" id="IPR005467">
    <property type="entry name" value="His_kinase_dom"/>
</dbReference>
<protein>
    <recommendedName>
        <fullName evidence="2">histidine kinase</fullName>
        <ecNumber evidence="2">2.7.13.3</ecNumber>
    </recommendedName>
</protein>
<dbReference type="SMART" id="SM00387">
    <property type="entry name" value="HATPase_c"/>
    <property type="match status" value="1"/>
</dbReference>
<keyword evidence="8" id="KW-0902">Two-component regulatory system</keyword>
<evidence type="ECO:0000256" key="7">
    <source>
        <dbReference type="ARBA" id="ARBA00022840"/>
    </source>
</evidence>
<evidence type="ECO:0000256" key="8">
    <source>
        <dbReference type="ARBA" id="ARBA00023012"/>
    </source>
</evidence>
<evidence type="ECO:0000313" key="10">
    <source>
        <dbReference type="EMBL" id="MFC0216712.1"/>
    </source>
</evidence>
<feature type="domain" description="Histidine kinase" evidence="9">
    <location>
        <begin position="23"/>
        <end position="134"/>
    </location>
</feature>
<evidence type="ECO:0000259" key="9">
    <source>
        <dbReference type="PROSITE" id="PS50109"/>
    </source>
</evidence>
<dbReference type="GO" id="GO:0016301">
    <property type="term" value="F:kinase activity"/>
    <property type="evidence" value="ECO:0007669"/>
    <property type="project" value="UniProtKB-KW"/>
</dbReference>
<dbReference type="Gene3D" id="3.30.565.10">
    <property type="entry name" value="Histidine kinase-like ATPase, C-terminal domain"/>
    <property type="match status" value="1"/>
</dbReference>
<proteinExistence type="predicted"/>
<keyword evidence="5" id="KW-0547">Nucleotide-binding</keyword>
<dbReference type="RefSeq" id="WP_377475152.1">
    <property type="nucleotide sequence ID" value="NZ_JBHLWN010000124.1"/>
</dbReference>